<feature type="region of interest" description="Disordered" evidence="1">
    <location>
        <begin position="44"/>
        <end position="101"/>
    </location>
</feature>
<dbReference type="EMBL" id="LT629790">
    <property type="protein sequence ID" value="SDU46635.1"/>
    <property type="molecule type" value="Genomic_DNA"/>
</dbReference>
<name>A0AAX2DAY3_9PSED</name>
<protein>
    <recommendedName>
        <fullName evidence="4">Translation initiation factor 2</fullName>
    </recommendedName>
</protein>
<proteinExistence type="predicted"/>
<keyword evidence="3" id="KW-1185">Reference proteome</keyword>
<dbReference type="AlphaFoldDB" id="A0AAX2DAY3"/>
<gene>
    <name evidence="2" type="ORF">SAMN05216476_2342</name>
</gene>
<reference evidence="2 3" key="1">
    <citation type="submission" date="2016-10" db="EMBL/GenBank/DDBJ databases">
        <authorList>
            <person name="Varghese N."/>
            <person name="Submissions S."/>
        </authorList>
    </citation>
    <scope>NUCLEOTIDE SEQUENCE [LARGE SCALE GENOMIC DNA]</scope>
    <source>
        <strain evidence="2 3">DSM 16733</strain>
    </source>
</reference>
<evidence type="ECO:0008006" key="4">
    <source>
        <dbReference type="Google" id="ProtNLM"/>
    </source>
</evidence>
<evidence type="ECO:0000313" key="2">
    <source>
        <dbReference type="EMBL" id="SDU46635.1"/>
    </source>
</evidence>
<accession>A0AAX2DAY3</accession>
<dbReference type="Proteomes" id="UP000183772">
    <property type="component" value="Chromosome I"/>
</dbReference>
<evidence type="ECO:0000256" key="1">
    <source>
        <dbReference type="SAM" id="MobiDB-lite"/>
    </source>
</evidence>
<evidence type="ECO:0000313" key="3">
    <source>
        <dbReference type="Proteomes" id="UP000183772"/>
    </source>
</evidence>
<sequence length="171" mass="18334">MYFSAVSAVVSMKAIVPVTWVLIGLLTAFHAGGVVAASVQEKPAASATKSPAKSVSKKPPAAKVPAKKTASSQKKRAPIASKSKSAHEVAKTPLPPANLDLSLPHDMVQKLQPPGTVPLPKREPLLPSMFGQKPDPFQLNGRLLNNEMQLPLRNSERREVEGAALDFEFKR</sequence>
<organism evidence="2 3">
    <name type="scientific">Pseudomonas mediterranea</name>
    <dbReference type="NCBI Taxonomy" id="183795"/>
    <lineage>
        <taxon>Bacteria</taxon>
        <taxon>Pseudomonadati</taxon>
        <taxon>Pseudomonadota</taxon>
        <taxon>Gammaproteobacteria</taxon>
        <taxon>Pseudomonadales</taxon>
        <taxon>Pseudomonadaceae</taxon>
        <taxon>Pseudomonas</taxon>
    </lineage>
</organism>
<feature type="compositionally biased region" description="Low complexity" evidence="1">
    <location>
        <begin position="44"/>
        <end position="72"/>
    </location>
</feature>